<dbReference type="EMBL" id="DS995702">
    <property type="protein sequence ID" value="EEQ28919.1"/>
    <property type="molecule type" value="Genomic_DNA"/>
</dbReference>
<dbReference type="HOGENOM" id="CLU_010194_13_1_1"/>
<dbReference type="STRING" id="554155.C5FHT9"/>
<dbReference type="AlphaFoldDB" id="C5FHT9"/>
<evidence type="ECO:0000256" key="2">
    <source>
        <dbReference type="ARBA" id="ARBA00023002"/>
    </source>
</evidence>
<proteinExistence type="inferred from homology"/>
<comment type="similarity">
    <text evidence="1">Belongs to the short-chain dehydrogenases/reductases (SDR) family.</text>
</comment>
<evidence type="ECO:0000256" key="1">
    <source>
        <dbReference type="ARBA" id="ARBA00006484"/>
    </source>
</evidence>
<evidence type="ECO:0000313" key="3">
    <source>
        <dbReference type="EMBL" id="EEQ28919.1"/>
    </source>
</evidence>
<organism evidence="3 4">
    <name type="scientific">Arthroderma otae (strain ATCC MYA-4605 / CBS 113480)</name>
    <name type="common">Microsporum canis</name>
    <dbReference type="NCBI Taxonomy" id="554155"/>
    <lineage>
        <taxon>Eukaryota</taxon>
        <taxon>Fungi</taxon>
        <taxon>Dikarya</taxon>
        <taxon>Ascomycota</taxon>
        <taxon>Pezizomycotina</taxon>
        <taxon>Eurotiomycetes</taxon>
        <taxon>Eurotiomycetidae</taxon>
        <taxon>Onygenales</taxon>
        <taxon>Arthrodermataceae</taxon>
        <taxon>Microsporum</taxon>
    </lineage>
</organism>
<dbReference type="InterPro" id="IPR002347">
    <property type="entry name" value="SDR_fam"/>
</dbReference>
<protein>
    <submittedName>
        <fullName evidence="3">Uncharacterized protein</fullName>
    </submittedName>
</protein>
<keyword evidence="4" id="KW-1185">Reference proteome</keyword>
<dbReference type="PANTHER" id="PTHR43180">
    <property type="entry name" value="3-OXOACYL-(ACYL-CARRIER-PROTEIN) REDUCTASE (AFU_ORTHOLOGUE AFUA_6G11210)"/>
    <property type="match status" value="1"/>
</dbReference>
<accession>C5FHT9</accession>
<dbReference type="GO" id="GO:0016491">
    <property type="term" value="F:oxidoreductase activity"/>
    <property type="evidence" value="ECO:0007669"/>
    <property type="project" value="UniProtKB-KW"/>
</dbReference>
<dbReference type="Pfam" id="PF00106">
    <property type="entry name" value="adh_short"/>
    <property type="match status" value="1"/>
</dbReference>
<dbReference type="Proteomes" id="UP000002035">
    <property type="component" value="Unassembled WGS sequence"/>
</dbReference>
<dbReference type="OMA" id="KGAWVLN"/>
<evidence type="ECO:0000313" key="4">
    <source>
        <dbReference type="Proteomes" id="UP000002035"/>
    </source>
</evidence>
<keyword evidence="2" id="KW-0560">Oxidoreductase</keyword>
<name>C5FHT9_ARTOC</name>
<sequence length="267" mass="29121">MTSLDIKLEDIPSLVGKKVILTGGSSGIGLAAAKTFAHRGAQVLILDVKSPLEPLPSAVEYRKCDISKWAELQSAFSHAGNVDIAVANAGVSEETDYFSDTFDPEGGYPVMEFFHFIPYYRFNNLTARPPQLIGLVRALRSTVIRDNITINAVAPAATITSLLPADLAAPIIAAGLPVSTAEFVGLAVAYSSCAVQTRQVELYGRDPDELANTPGRWNGRVILTLGSRYTELEEPIARLRGEWFGEENKRDTRMQQMATDFRAFPNM</sequence>
<dbReference type="PANTHER" id="PTHR43180:SF80">
    <property type="entry name" value="NAD(P)-BINDING PROTEIN"/>
    <property type="match status" value="1"/>
</dbReference>
<dbReference type="RefSeq" id="XP_002848804.1">
    <property type="nucleotide sequence ID" value="XM_002848758.1"/>
</dbReference>
<dbReference type="SUPFAM" id="SSF51735">
    <property type="entry name" value="NAD(P)-binding Rossmann-fold domains"/>
    <property type="match status" value="1"/>
</dbReference>
<dbReference type="PRINTS" id="PR00081">
    <property type="entry name" value="GDHRDH"/>
</dbReference>
<dbReference type="eggNOG" id="KOG0725">
    <property type="taxonomic scope" value="Eukaryota"/>
</dbReference>
<dbReference type="GeneID" id="9227783"/>
<reference evidence="4" key="1">
    <citation type="journal article" date="2012" name="MBio">
        <title>Comparative genome analysis of Trichophyton rubrum and related dermatophytes reveals candidate genes involved in infection.</title>
        <authorList>
            <person name="Martinez D.A."/>
            <person name="Oliver B.G."/>
            <person name="Graeser Y."/>
            <person name="Goldberg J.M."/>
            <person name="Li W."/>
            <person name="Martinez-Rossi N.M."/>
            <person name="Monod M."/>
            <person name="Shelest E."/>
            <person name="Barton R.C."/>
            <person name="Birch E."/>
            <person name="Brakhage A.A."/>
            <person name="Chen Z."/>
            <person name="Gurr S.J."/>
            <person name="Heiman D."/>
            <person name="Heitman J."/>
            <person name="Kosti I."/>
            <person name="Rossi A."/>
            <person name="Saif S."/>
            <person name="Samalova M."/>
            <person name="Saunders C.W."/>
            <person name="Shea T."/>
            <person name="Summerbell R.C."/>
            <person name="Xu J."/>
            <person name="Young S."/>
            <person name="Zeng Q."/>
            <person name="Birren B.W."/>
            <person name="Cuomo C.A."/>
            <person name="White T.C."/>
        </authorList>
    </citation>
    <scope>NUCLEOTIDE SEQUENCE [LARGE SCALE GENOMIC DNA]</scope>
    <source>
        <strain evidence="4">ATCC MYA-4605 / CBS 113480</strain>
    </source>
</reference>
<dbReference type="InterPro" id="IPR036291">
    <property type="entry name" value="NAD(P)-bd_dom_sf"/>
</dbReference>
<dbReference type="Gene3D" id="3.40.50.720">
    <property type="entry name" value="NAD(P)-binding Rossmann-like Domain"/>
    <property type="match status" value="1"/>
</dbReference>
<dbReference type="VEuPathDB" id="FungiDB:MCYG_01738"/>
<gene>
    <name evidence="3" type="ORF">MCYG_01738</name>
</gene>
<dbReference type="OrthoDB" id="37659at2759"/>